<dbReference type="PANTHER" id="PTHR11629:SF63">
    <property type="entry name" value="V-TYPE PROTON ATPASE SUBUNIT A"/>
    <property type="match status" value="1"/>
</dbReference>
<comment type="function">
    <text evidence="9">Essential component of the vacuolar proton pump (V-ATPase), a multimeric enzyme that catalyzes the translocation of protons across the membranes. Required for assembly and activity of the V-ATPase.</text>
</comment>
<evidence type="ECO:0000256" key="4">
    <source>
        <dbReference type="ARBA" id="ARBA00022692"/>
    </source>
</evidence>
<feature type="coiled-coil region" evidence="10">
    <location>
        <begin position="98"/>
        <end position="125"/>
    </location>
</feature>
<keyword evidence="8 9" id="KW-0472">Membrane</keyword>
<keyword evidence="10" id="KW-0175">Coiled coil</keyword>
<dbReference type="GO" id="GO:0007035">
    <property type="term" value="P:vacuolar acidification"/>
    <property type="evidence" value="ECO:0007669"/>
    <property type="project" value="TreeGrafter"/>
</dbReference>
<evidence type="ECO:0000256" key="3">
    <source>
        <dbReference type="ARBA" id="ARBA00022448"/>
    </source>
</evidence>
<keyword evidence="6 9" id="KW-1133">Transmembrane helix</keyword>
<evidence type="ECO:0000313" key="11">
    <source>
        <dbReference type="EMBL" id="MBA4637030.1"/>
    </source>
</evidence>
<dbReference type="InterPro" id="IPR026028">
    <property type="entry name" value="V-type_ATPase_116kDa_su_euka"/>
</dbReference>
<dbReference type="PIRSF" id="PIRSF001293">
    <property type="entry name" value="ATP6V0A1"/>
    <property type="match status" value="1"/>
</dbReference>
<evidence type="ECO:0000256" key="5">
    <source>
        <dbReference type="ARBA" id="ARBA00022781"/>
    </source>
</evidence>
<feature type="transmembrane region" description="Helical" evidence="9">
    <location>
        <begin position="545"/>
        <end position="565"/>
    </location>
</feature>
<sequence>MRGETCWPTMDLLRSEEMQLVQLIIPTESAHRTIYYLGDLGLFQFKDLNPGKSPFQRTFATQIKRCMEMARKIRFFKEQMEKAGLLSSRFPNNDNVNLDELEVKLGELEAELVEMNANSEKLQHSYNEFLEYKLVLLKAGELFHSALSGAIALQRENEAHQLGEKSIDSPLLKEQEMTVDPSKQGRLGFISGLVPREKAIAFERILFRSTRGNVFLKQVVLEYPVVDPTSGEKVNKNVFIVFFSGERAKNKIVKICEAFGANRYTFSDDPRKQQEMMTEVNAKLSELKTTIDVGHVHRDNVLSAIGSQIEQWQHMVKKQKSIYHTLNMLSLDVTKKCLVAEGWCPVFSTKQIQDGLQQATYDSNSEIGSIFHVLQTKELPPTYFRTNKFTSAFQEIVDAYGVAKYREANPGVYTIITFPFLFAVMFGDWGHGICLLLATLYFIMREKKLSSQKLGDITEMTFGGRYVIMMMALFSIYTGLVYNEFFSVPFELFGRSAYSCSDASCRDATTSGLVKVRDTYPFGVDPVWHGSRSELPFLNSLKMKMSILLGVAQMNLGIILSYFNAKFFKNNLNIWHQFIPQLIFLNSLFGYLSLLIVVKWCTGSKADLYHILIYMFLSPTDDLGENQLFIGQKFFQLLLLSLALISVPWMLFPKPFLLKKQHEERHQGQTYALVINAEVSLDFEMEHDTHEHEEFEFSEIFVHQLIHTIEFVLGAVSNTASYLRLWALSLAHSELSSVFYDKVLLLAWGYNNIVVLIIGIVVFVAATAGVLLVMETLSAFLHALRLHWVEFQNKFYEGDGYKFQPFSFASLDDEDE</sequence>
<feature type="transmembrane region" description="Helical" evidence="9">
    <location>
        <begin position="753"/>
        <end position="774"/>
    </location>
</feature>
<proteinExistence type="inferred from homology"/>
<dbReference type="Pfam" id="PF01496">
    <property type="entry name" value="V_ATPase_I"/>
    <property type="match status" value="1"/>
</dbReference>
<dbReference type="InterPro" id="IPR002490">
    <property type="entry name" value="V-ATPase_116kDa_su"/>
</dbReference>
<dbReference type="GO" id="GO:0051117">
    <property type="term" value="F:ATPase binding"/>
    <property type="evidence" value="ECO:0007669"/>
    <property type="project" value="TreeGrafter"/>
</dbReference>
<dbReference type="GO" id="GO:0016787">
    <property type="term" value="F:hydrolase activity"/>
    <property type="evidence" value="ECO:0007669"/>
    <property type="project" value="UniProtKB-KW"/>
</dbReference>
<keyword evidence="7 9" id="KW-0406">Ion transport</keyword>
<organism evidence="11">
    <name type="scientific">Opuntia streptacantha</name>
    <name type="common">Prickly pear cactus</name>
    <name type="synonym">Opuntia cardona</name>
    <dbReference type="NCBI Taxonomy" id="393608"/>
    <lineage>
        <taxon>Eukaryota</taxon>
        <taxon>Viridiplantae</taxon>
        <taxon>Streptophyta</taxon>
        <taxon>Embryophyta</taxon>
        <taxon>Tracheophyta</taxon>
        <taxon>Spermatophyta</taxon>
        <taxon>Magnoliopsida</taxon>
        <taxon>eudicotyledons</taxon>
        <taxon>Gunneridae</taxon>
        <taxon>Pentapetalae</taxon>
        <taxon>Caryophyllales</taxon>
        <taxon>Cactineae</taxon>
        <taxon>Cactaceae</taxon>
        <taxon>Opuntioideae</taxon>
        <taxon>Opuntia</taxon>
    </lineage>
</organism>
<evidence type="ECO:0000256" key="6">
    <source>
        <dbReference type="ARBA" id="ARBA00022989"/>
    </source>
</evidence>
<dbReference type="EMBL" id="GISG01102694">
    <property type="protein sequence ID" value="MBA4637030.1"/>
    <property type="molecule type" value="Transcribed_RNA"/>
</dbReference>
<comment type="subcellular location">
    <subcellularLocation>
        <location evidence="1">Membrane</location>
        <topology evidence="1">Multi-pass membrane protein</topology>
    </subcellularLocation>
</comment>
<dbReference type="AlphaFoldDB" id="A0A7C8ZA23"/>
<dbReference type="GO" id="GO:0000220">
    <property type="term" value="C:vacuolar proton-transporting V-type ATPase, V0 domain"/>
    <property type="evidence" value="ECO:0007669"/>
    <property type="project" value="InterPro"/>
</dbReference>
<feature type="transmembrane region" description="Helical" evidence="9">
    <location>
        <begin position="464"/>
        <end position="482"/>
    </location>
</feature>
<feature type="transmembrane region" description="Helical" evidence="9">
    <location>
        <begin position="420"/>
        <end position="443"/>
    </location>
</feature>
<evidence type="ECO:0000256" key="10">
    <source>
        <dbReference type="SAM" id="Coils"/>
    </source>
</evidence>
<protein>
    <recommendedName>
        <fullName evidence="9">V-type proton ATPase subunit a</fullName>
    </recommendedName>
</protein>
<evidence type="ECO:0000256" key="7">
    <source>
        <dbReference type="ARBA" id="ARBA00023065"/>
    </source>
</evidence>
<reference evidence="11" key="2">
    <citation type="submission" date="2020-07" db="EMBL/GenBank/DDBJ databases">
        <authorList>
            <person name="Vera ALvarez R."/>
            <person name="Arias-Moreno D.M."/>
            <person name="Jimenez-Jacinto V."/>
            <person name="Jimenez-Bremont J.F."/>
            <person name="Swaminathan K."/>
            <person name="Moose S.P."/>
            <person name="Guerrero-Gonzalez M.L."/>
            <person name="Marino-Ramirez L."/>
            <person name="Landsman D."/>
            <person name="Rodriguez-Kessler M."/>
            <person name="Delgado-Sanchez P."/>
        </authorList>
    </citation>
    <scope>NUCLEOTIDE SEQUENCE</scope>
    <source>
        <tissue evidence="11">Cladode</tissue>
    </source>
</reference>
<evidence type="ECO:0000256" key="9">
    <source>
        <dbReference type="RuleBase" id="RU361189"/>
    </source>
</evidence>
<feature type="transmembrane region" description="Helical" evidence="9">
    <location>
        <begin position="577"/>
        <end position="598"/>
    </location>
</feature>
<evidence type="ECO:0000256" key="2">
    <source>
        <dbReference type="ARBA" id="ARBA00009904"/>
    </source>
</evidence>
<keyword evidence="11" id="KW-0378">Hydrolase</keyword>
<name>A0A7C8ZA23_OPUST</name>
<keyword evidence="5 9" id="KW-0375">Hydrogen ion transport</keyword>
<comment type="similarity">
    <text evidence="2 9">Belongs to the V-ATPase 116 kDa subunit family.</text>
</comment>
<evidence type="ECO:0000256" key="8">
    <source>
        <dbReference type="ARBA" id="ARBA00023136"/>
    </source>
</evidence>
<dbReference type="PANTHER" id="PTHR11629">
    <property type="entry name" value="VACUOLAR PROTON ATPASES"/>
    <property type="match status" value="1"/>
</dbReference>
<reference evidence="11" key="1">
    <citation type="journal article" date="2013" name="J. Plant Res.">
        <title>Effect of fungi and light on seed germination of three Opuntia species from semiarid lands of central Mexico.</title>
        <authorList>
            <person name="Delgado-Sanchez P."/>
            <person name="Jimenez-Bremont J.F."/>
            <person name="Guerrero-Gonzalez Mde L."/>
            <person name="Flores J."/>
        </authorList>
    </citation>
    <scope>NUCLEOTIDE SEQUENCE</scope>
    <source>
        <tissue evidence="11">Cladode</tissue>
    </source>
</reference>
<keyword evidence="4 9" id="KW-0812">Transmembrane</keyword>
<feature type="transmembrane region" description="Helical" evidence="9">
    <location>
        <begin position="634"/>
        <end position="652"/>
    </location>
</feature>
<keyword evidence="3 9" id="KW-0813">Transport</keyword>
<evidence type="ECO:0000256" key="1">
    <source>
        <dbReference type="ARBA" id="ARBA00004141"/>
    </source>
</evidence>
<dbReference type="GO" id="GO:0046961">
    <property type="term" value="F:proton-transporting ATPase activity, rotational mechanism"/>
    <property type="evidence" value="ECO:0007669"/>
    <property type="project" value="InterPro"/>
</dbReference>
<accession>A0A7C8ZA23</accession>